<dbReference type="AlphaFoldDB" id="A0A2U2M7G2"/>
<dbReference type="RefSeq" id="WP_109241698.1">
    <property type="nucleotide sequence ID" value="NZ_QFAS01000005.1"/>
</dbReference>
<evidence type="ECO:0000256" key="1">
    <source>
        <dbReference type="SAM" id="Phobius"/>
    </source>
</evidence>
<feature type="transmembrane region" description="Helical" evidence="1">
    <location>
        <begin position="6"/>
        <end position="25"/>
    </location>
</feature>
<name>A0A2U2M7G2_9LACO</name>
<protein>
    <submittedName>
        <fullName evidence="2">Uncharacterized protein</fullName>
    </submittedName>
</protein>
<dbReference type="Proteomes" id="UP000245607">
    <property type="component" value="Unassembled WGS sequence"/>
</dbReference>
<keyword evidence="1" id="KW-0812">Transmembrane</keyword>
<proteinExistence type="predicted"/>
<gene>
    <name evidence="2" type="ORF">DB362_02485</name>
</gene>
<dbReference type="EMBL" id="QFAS01000005">
    <property type="protein sequence ID" value="PWG52805.1"/>
    <property type="molecule type" value="Genomic_DNA"/>
</dbReference>
<comment type="caution">
    <text evidence="2">The sequence shown here is derived from an EMBL/GenBank/DDBJ whole genome shotgun (WGS) entry which is preliminary data.</text>
</comment>
<reference evidence="2 3" key="1">
    <citation type="submission" date="2018-05" db="EMBL/GenBank/DDBJ databases">
        <title>Lactobacillus salivarius genome sequencing and assembly.</title>
        <authorList>
            <person name="Audisio C."/>
            <person name="Albarracin L."/>
            <person name="Torres M.J."/>
            <person name="Hebert E.M."/>
            <person name="Saavedra L."/>
        </authorList>
    </citation>
    <scope>NUCLEOTIDE SEQUENCE [LARGE SCALE GENOMIC DNA]</scope>
    <source>
        <strain evidence="2 3">A3iob</strain>
    </source>
</reference>
<accession>A0A2U2M7G2</accession>
<evidence type="ECO:0000313" key="3">
    <source>
        <dbReference type="Proteomes" id="UP000245607"/>
    </source>
</evidence>
<evidence type="ECO:0000313" key="2">
    <source>
        <dbReference type="EMBL" id="PWG52805.1"/>
    </source>
</evidence>
<organism evidence="2 3">
    <name type="scientific">Ligilactobacillus salivarius</name>
    <dbReference type="NCBI Taxonomy" id="1624"/>
    <lineage>
        <taxon>Bacteria</taxon>
        <taxon>Bacillati</taxon>
        <taxon>Bacillota</taxon>
        <taxon>Bacilli</taxon>
        <taxon>Lactobacillales</taxon>
        <taxon>Lactobacillaceae</taxon>
        <taxon>Ligilactobacillus</taxon>
    </lineage>
</organism>
<keyword evidence="1" id="KW-0472">Membrane</keyword>
<sequence length="177" mass="20038">MTLKEIIQLSTSIIAVIISLVSLLYTNKIQRDSKKPYIVAYLNKFKVSNMDLIFLVIKNFGKTGATILSVKSNIDLKTKRLEYKNNPLSNLENIFIAPNQSFYSGLTTSDKDDKLNENQFTITIEYLDNYNRKQSKDFPLNVTSAELSDHVSVAPTNSTGVERALYLIASEYFAGRH</sequence>
<keyword evidence="1" id="KW-1133">Transmembrane helix</keyword>